<evidence type="ECO:0000256" key="2">
    <source>
        <dbReference type="ARBA" id="ARBA00010581"/>
    </source>
</evidence>
<dbReference type="GO" id="GO:0005739">
    <property type="term" value="C:mitochondrion"/>
    <property type="evidence" value="ECO:0007669"/>
    <property type="project" value="TreeGrafter"/>
</dbReference>
<comment type="subunit">
    <text evidence="3">Component of the cytochrome c oxidase (complex IV, CIV), a multisubunit enzyme composed of a catalytic core of 3 subunits and several supernumerary subunits. The complex exists as a monomer or a dimer and forms supercomplexes (SCs) in the inner mitochondrial membrane with ubiquinol-cytochrome c oxidoreductase (cytochrome b-c1 complex, complex III, CIII).</text>
</comment>
<dbReference type="Pfam" id="PF00510">
    <property type="entry name" value="COX3"/>
    <property type="match status" value="1"/>
</dbReference>
<evidence type="ECO:0000256" key="3">
    <source>
        <dbReference type="ARBA" id="ARBA00011164"/>
    </source>
</evidence>
<evidence type="ECO:0000256" key="6">
    <source>
        <dbReference type="ARBA" id="ARBA00022692"/>
    </source>
</evidence>
<evidence type="ECO:0000256" key="4">
    <source>
        <dbReference type="ARBA" id="ARBA00012949"/>
    </source>
</evidence>
<evidence type="ECO:0000256" key="5">
    <source>
        <dbReference type="ARBA" id="ARBA00015944"/>
    </source>
</evidence>
<comment type="caution">
    <text evidence="13">The sequence shown here is derived from an EMBL/GenBank/DDBJ whole genome shotgun (WGS) entry which is preliminary data.</text>
</comment>
<name>A0A835GW13_9MAGN</name>
<dbReference type="OrthoDB" id="581442at2759"/>
<dbReference type="GO" id="GO:0016020">
    <property type="term" value="C:membrane"/>
    <property type="evidence" value="ECO:0007669"/>
    <property type="project" value="UniProtKB-SubCell"/>
</dbReference>
<dbReference type="Gene3D" id="1.20.120.80">
    <property type="entry name" value="Cytochrome c oxidase, subunit III, four-helix bundle"/>
    <property type="match status" value="1"/>
</dbReference>
<organism evidence="13 14">
    <name type="scientific">Coptis chinensis</name>
    <dbReference type="NCBI Taxonomy" id="261450"/>
    <lineage>
        <taxon>Eukaryota</taxon>
        <taxon>Viridiplantae</taxon>
        <taxon>Streptophyta</taxon>
        <taxon>Embryophyta</taxon>
        <taxon>Tracheophyta</taxon>
        <taxon>Spermatophyta</taxon>
        <taxon>Magnoliopsida</taxon>
        <taxon>Ranunculales</taxon>
        <taxon>Ranunculaceae</taxon>
        <taxon>Coptidoideae</taxon>
        <taxon>Coptis</taxon>
    </lineage>
</organism>
<accession>A0A835GW13</accession>
<dbReference type="AlphaFoldDB" id="A0A835GW13"/>
<dbReference type="InterPro" id="IPR000298">
    <property type="entry name" value="Cyt_c_oxidase-like_su3"/>
</dbReference>
<proteinExistence type="inferred from homology"/>
<dbReference type="InterPro" id="IPR013833">
    <property type="entry name" value="Cyt_c_oxidase_su3_a-hlx"/>
</dbReference>
<feature type="transmembrane region" description="Helical" evidence="11">
    <location>
        <begin position="42"/>
        <end position="63"/>
    </location>
</feature>
<evidence type="ECO:0000313" key="13">
    <source>
        <dbReference type="EMBL" id="KAF9587192.1"/>
    </source>
</evidence>
<reference evidence="13 14" key="1">
    <citation type="submission" date="2020-10" db="EMBL/GenBank/DDBJ databases">
        <title>The Coptis chinensis genome and diversification of protoberbering-type alkaloids.</title>
        <authorList>
            <person name="Wang B."/>
            <person name="Shu S."/>
            <person name="Song C."/>
            <person name="Liu Y."/>
        </authorList>
    </citation>
    <scope>NUCLEOTIDE SEQUENCE [LARGE SCALE GENOMIC DNA]</scope>
    <source>
        <strain evidence="13">HL-2020</strain>
        <tissue evidence="13">Leaf</tissue>
    </source>
</reference>
<comment type="similarity">
    <text evidence="2">Belongs to the cytochrome c oxidase subunit 3 family.</text>
</comment>
<keyword evidence="7" id="KW-1278">Translocase</keyword>
<comment type="subcellular location">
    <subcellularLocation>
        <location evidence="1">Membrane</location>
        <topology evidence="1">Multi-pass membrane protein</topology>
    </subcellularLocation>
</comment>
<dbReference type="GO" id="GO:0006123">
    <property type="term" value="P:mitochondrial electron transport, cytochrome c to oxygen"/>
    <property type="evidence" value="ECO:0007669"/>
    <property type="project" value="TreeGrafter"/>
</dbReference>
<keyword evidence="6 11" id="KW-0812">Transmembrane</keyword>
<evidence type="ECO:0000256" key="10">
    <source>
        <dbReference type="ARBA" id="ARBA00031625"/>
    </source>
</evidence>
<feature type="domain" description="Heme-copper oxidase subunit III family profile" evidence="12">
    <location>
        <begin position="4"/>
        <end position="61"/>
    </location>
</feature>
<dbReference type="EMBL" id="JADFTS010000031">
    <property type="protein sequence ID" value="KAF9587192.1"/>
    <property type="molecule type" value="Genomic_DNA"/>
</dbReference>
<dbReference type="InterPro" id="IPR035973">
    <property type="entry name" value="Cyt_c_oxidase_su3-like_sf"/>
</dbReference>
<gene>
    <name evidence="13" type="ORF">IFM89_039581</name>
</gene>
<evidence type="ECO:0000313" key="14">
    <source>
        <dbReference type="Proteomes" id="UP000631114"/>
    </source>
</evidence>
<protein>
    <recommendedName>
        <fullName evidence="5">Cytochrome c oxidase subunit 3</fullName>
        <ecNumber evidence="4">7.1.1.9</ecNumber>
    </recommendedName>
    <alternativeName>
        <fullName evidence="10">Cytochrome c oxidase polypeptide III</fullName>
    </alternativeName>
</protein>
<keyword evidence="8 11" id="KW-1133">Transmembrane helix</keyword>
<dbReference type="Proteomes" id="UP000631114">
    <property type="component" value="Unassembled WGS sequence"/>
</dbReference>
<evidence type="ECO:0000256" key="7">
    <source>
        <dbReference type="ARBA" id="ARBA00022967"/>
    </source>
</evidence>
<evidence type="ECO:0000256" key="9">
    <source>
        <dbReference type="ARBA" id="ARBA00023136"/>
    </source>
</evidence>
<evidence type="ECO:0000256" key="1">
    <source>
        <dbReference type="ARBA" id="ARBA00004141"/>
    </source>
</evidence>
<evidence type="ECO:0000256" key="11">
    <source>
        <dbReference type="SAM" id="Phobius"/>
    </source>
</evidence>
<evidence type="ECO:0000256" key="8">
    <source>
        <dbReference type="ARBA" id="ARBA00022989"/>
    </source>
</evidence>
<dbReference type="SUPFAM" id="SSF81452">
    <property type="entry name" value="Cytochrome c oxidase subunit III-like"/>
    <property type="match status" value="1"/>
</dbReference>
<dbReference type="PANTHER" id="PTHR11403:SF7">
    <property type="entry name" value="CYTOCHROME C OXIDASE SUBUNIT 3"/>
    <property type="match status" value="1"/>
</dbReference>
<evidence type="ECO:0000259" key="12">
    <source>
        <dbReference type="Pfam" id="PF00510"/>
    </source>
</evidence>
<dbReference type="PANTHER" id="PTHR11403">
    <property type="entry name" value="CYTOCHROME C OXIDASE SUBUNIT III"/>
    <property type="match status" value="1"/>
</dbReference>
<keyword evidence="9 11" id="KW-0472">Membrane</keyword>
<dbReference type="EC" id="7.1.1.9" evidence="4"/>
<feature type="transmembrane region" description="Helical" evidence="11">
    <location>
        <begin position="12"/>
        <end position="30"/>
    </location>
</feature>
<sequence>MLYLGEGKRAVYALVATVSLALVSTGFPGMEYYQAPSTISDSIYGSTFSLAAGFHVIIVVLVYSDSVGAQKLVPTSEPFESTGARSRACGKGRVFGSISQLQFEKTKPMPVDPTEVKVGAKMEAAGA</sequence>
<dbReference type="InterPro" id="IPR024791">
    <property type="entry name" value="Cyt_c/ubiquinol_Oxase_su3"/>
</dbReference>
<dbReference type="GO" id="GO:0004129">
    <property type="term" value="F:cytochrome-c oxidase activity"/>
    <property type="evidence" value="ECO:0007669"/>
    <property type="project" value="UniProtKB-EC"/>
</dbReference>
<keyword evidence="14" id="KW-1185">Reference proteome</keyword>